<dbReference type="GO" id="GO:0016020">
    <property type="term" value="C:membrane"/>
    <property type="evidence" value="ECO:0007669"/>
    <property type="project" value="TreeGrafter"/>
</dbReference>
<feature type="domain" description="PKD" evidence="4">
    <location>
        <begin position="910"/>
        <end position="993"/>
    </location>
</feature>
<dbReference type="GO" id="GO:0031410">
    <property type="term" value="C:cytoplasmic vesicle"/>
    <property type="evidence" value="ECO:0007669"/>
    <property type="project" value="TreeGrafter"/>
</dbReference>
<dbReference type="PROSITE" id="PS50093">
    <property type="entry name" value="PKD"/>
    <property type="match status" value="2"/>
</dbReference>
<dbReference type="PANTHER" id="PTHR46182:SF2">
    <property type="entry name" value="FI19480P1"/>
    <property type="match status" value="1"/>
</dbReference>
<dbReference type="PANTHER" id="PTHR46182">
    <property type="entry name" value="FI19480P1"/>
    <property type="match status" value="1"/>
</dbReference>
<dbReference type="InterPro" id="IPR006558">
    <property type="entry name" value="LamG-like"/>
</dbReference>
<sequence>MSARSAAPRALVAGLVALLMTVGAFAGPLGGKAQADSAPLDPADPATPTTVTADALPTVQINGVVWSQVVVGDTVYAAGQFTHARPAGAPAGSQETARNNLLAYDIRTGELISSFAPDLNAQALVVAASPDGSRIYVGGDFSQADGEPRNRIAAYSTSTGQLIPDFRPNVSSRVGAIATAGSTVYIGGTFTAVGSVSRHRLAALSAADGALLPWNPIPGTGPVLNRDGNTGTSDVVRALVVTGGGSQVVAGGHFDTLNGVKATGVGALDAVTGETRPFAINQLITNQGTNGAVTGLSTDGTNVYGTAYDYYGPGNLEGGFSAKADGGAVNWINECHGDTYSSHPLGGALYVAGHPHVCSNIGGYHEHEPRIHRYATAVSLAPTGTVGTDTLCGSRVTPDGTIVHKSESSYPCSGTLLQGKPAPSLLTWFPTMAMGSYTGQYQSGWSVAGNEQYVVYGGEFPRVNGTGQQGLVRYALPTSAPNRVGPAAGALAASVDSPLGGMVRVGWSTTNDRDNEHLIYRVYRDGDNANPVHETARSSLWWSPQPLDFVDLGVPAGAHTYRVSAVDPLGNRANSPWMPVEVTEGDIVQRSYSDAVRHDGAAHYWPLGESSGATAYDYAARGDLAVRAGLLGATPDMGEEGAIVDDPDTAFRFRGMTSDSNLGHLSTQTAVAGPQTFTVEAWFRTTSTAGGKIIGFGSSATGNSGSYDRHVYMDTAGQLNFGVYPGARLVVTSPSAYNDGQWHHVAASLSPAGMALHVDGVLVGSRTDTTSAAAYTGYWRVGGDTSWSGAAYFDGLIDEVAVYPTALTPDQVANHHSLGSTGTAINLVPTADFTAATEDLTAALDATGSIDPDGSITSHEWDFGDGSIGTGATVEHVYAAAGTYTVTLTVTDDHGATAQTSTPVTVTDPPNAEPVAAFTAAVEGLSVSLDGSGSSDADGSIASYGWDFGDGATGAGATASHTYAAAGTYTVTLTVTDGEGATGTATESVTVTAGEEPVDPVEPVDPAALVVDTFDRTVTGGLGTADVGGDWTVQFGAARQSVSPGAATVNLAAAGNNTGSFLGGVSHADVDVRASLVVDQAPTGGGTFVYIAARRVSETELYRARLRFLTDGTVRLAVTRLSGSFSETVIGGEVLVPGASSAAGTALNVRLQLQGAGTTELAATVWAQGAAEPATPTLTRTDSTPSLQAPGGVGLSAYLSGSATSPVAIRFTALSVQAIG</sequence>
<reference evidence="6" key="2">
    <citation type="submission" date="2012-02" db="EMBL/GenBank/DDBJ databases">
        <title>Complete genome sequence of Blastococcus saxobsidens strain DD2.</title>
        <authorList>
            <person name="Genoscope."/>
        </authorList>
    </citation>
    <scope>NUCLEOTIDE SEQUENCE [LARGE SCALE GENOMIC DNA]</scope>
    <source>
        <strain evidence="6">DD2</strain>
    </source>
</reference>
<dbReference type="InterPro" id="IPR011047">
    <property type="entry name" value="Quinoprotein_ADH-like_sf"/>
</dbReference>
<dbReference type="STRING" id="1146883.BLASA_0770"/>
<dbReference type="InterPro" id="IPR000601">
    <property type="entry name" value="PKD_dom"/>
</dbReference>
<gene>
    <name evidence="5" type="ordered locus">BLASA_0770</name>
</gene>
<dbReference type="Proteomes" id="UP000007517">
    <property type="component" value="Chromosome"/>
</dbReference>
<evidence type="ECO:0000259" key="4">
    <source>
        <dbReference type="PROSITE" id="PS50093"/>
    </source>
</evidence>
<accession>H6RSH2</accession>
<dbReference type="InterPro" id="IPR029865">
    <property type="entry name" value="KIAA0319-like"/>
</dbReference>
<dbReference type="Gene3D" id="2.60.120.200">
    <property type="match status" value="1"/>
</dbReference>
<proteinExistence type="predicted"/>
<dbReference type="RefSeq" id="WP_014374632.1">
    <property type="nucleotide sequence ID" value="NC_016943.1"/>
</dbReference>
<dbReference type="eggNOG" id="COG3291">
    <property type="taxonomic scope" value="Bacteria"/>
</dbReference>
<dbReference type="InterPro" id="IPR013320">
    <property type="entry name" value="ConA-like_dom_sf"/>
</dbReference>
<keyword evidence="6" id="KW-1185">Reference proteome</keyword>
<feature type="domain" description="PKD" evidence="4">
    <location>
        <begin position="825"/>
        <end position="907"/>
    </location>
</feature>
<dbReference type="OrthoDB" id="9802683at2"/>
<evidence type="ECO:0000256" key="3">
    <source>
        <dbReference type="SAM" id="SignalP"/>
    </source>
</evidence>
<dbReference type="SUPFAM" id="SSF49899">
    <property type="entry name" value="Concanavalin A-like lectins/glucanases"/>
    <property type="match status" value="1"/>
</dbReference>
<evidence type="ECO:0000313" key="5">
    <source>
        <dbReference type="EMBL" id="CCG01723.1"/>
    </source>
</evidence>
<dbReference type="Gene3D" id="2.60.40.10">
    <property type="entry name" value="Immunoglobulins"/>
    <property type="match status" value="2"/>
</dbReference>
<dbReference type="HOGENOM" id="CLU_008668_0_0_11"/>
<dbReference type="SUPFAM" id="SSF50998">
    <property type="entry name" value="Quinoprotein alcohol dehydrogenase-like"/>
    <property type="match status" value="1"/>
</dbReference>
<dbReference type="GO" id="GO:0005975">
    <property type="term" value="P:carbohydrate metabolic process"/>
    <property type="evidence" value="ECO:0007669"/>
    <property type="project" value="UniProtKB-ARBA"/>
</dbReference>
<dbReference type="SMART" id="SM00560">
    <property type="entry name" value="LamGL"/>
    <property type="match status" value="1"/>
</dbReference>
<dbReference type="EMBL" id="FO117623">
    <property type="protein sequence ID" value="CCG01723.1"/>
    <property type="molecule type" value="Genomic_DNA"/>
</dbReference>
<organism evidence="5 6">
    <name type="scientific">Blastococcus saxobsidens (strain DD2)</name>
    <dbReference type="NCBI Taxonomy" id="1146883"/>
    <lineage>
        <taxon>Bacteria</taxon>
        <taxon>Bacillati</taxon>
        <taxon>Actinomycetota</taxon>
        <taxon>Actinomycetes</taxon>
        <taxon>Geodermatophilales</taxon>
        <taxon>Geodermatophilaceae</taxon>
        <taxon>Blastococcus</taxon>
    </lineage>
</organism>
<feature type="chain" id="PRO_5003606152" description="PKD domain-containing protein" evidence="3">
    <location>
        <begin position="27"/>
        <end position="1220"/>
    </location>
</feature>
<dbReference type="CDD" id="cd00110">
    <property type="entry name" value="LamG"/>
    <property type="match status" value="1"/>
</dbReference>
<dbReference type="InterPro" id="IPR013783">
    <property type="entry name" value="Ig-like_fold"/>
</dbReference>
<evidence type="ECO:0000256" key="1">
    <source>
        <dbReference type="ARBA" id="ARBA00022729"/>
    </source>
</evidence>
<keyword evidence="1 3" id="KW-0732">Signal</keyword>
<dbReference type="SMART" id="SM00089">
    <property type="entry name" value="PKD"/>
    <property type="match status" value="2"/>
</dbReference>
<dbReference type="Pfam" id="PF18911">
    <property type="entry name" value="PKD_4"/>
    <property type="match status" value="2"/>
</dbReference>
<evidence type="ECO:0000256" key="2">
    <source>
        <dbReference type="ARBA" id="ARBA00023157"/>
    </source>
</evidence>
<dbReference type="SUPFAM" id="SSF49299">
    <property type="entry name" value="PKD domain"/>
    <property type="match status" value="2"/>
</dbReference>
<reference evidence="5 6" key="1">
    <citation type="journal article" date="2012" name="J. Bacteriol.">
        <title>Genome Sequence of Blastococcus saxobsidens DD2, a Stone-Inhabiting Bacterium.</title>
        <authorList>
            <person name="Chouaia B."/>
            <person name="Crotti E."/>
            <person name="Brusetti L."/>
            <person name="Daffonchio D."/>
            <person name="Essoussi I."/>
            <person name="Nouioui I."/>
            <person name="Sbissi I."/>
            <person name="Ghodhbane-Gtari F."/>
            <person name="Gtari M."/>
            <person name="Vacherie B."/>
            <person name="Barbe V."/>
            <person name="Medigue C."/>
            <person name="Gury J."/>
            <person name="Pujic P."/>
            <person name="Normand P."/>
        </authorList>
    </citation>
    <scope>NUCLEOTIDE SEQUENCE [LARGE SCALE GENOMIC DNA]</scope>
    <source>
        <strain evidence="5 6">DD2</strain>
    </source>
</reference>
<dbReference type="KEGG" id="bsd:BLASA_0770"/>
<dbReference type="AlphaFoldDB" id="H6RSH2"/>
<evidence type="ECO:0000313" key="6">
    <source>
        <dbReference type="Proteomes" id="UP000007517"/>
    </source>
</evidence>
<feature type="signal peptide" evidence="3">
    <location>
        <begin position="1"/>
        <end position="26"/>
    </location>
</feature>
<dbReference type="InterPro" id="IPR001791">
    <property type="entry name" value="Laminin_G"/>
</dbReference>
<dbReference type="InterPro" id="IPR022409">
    <property type="entry name" value="PKD/Chitinase_dom"/>
</dbReference>
<keyword evidence="2" id="KW-1015">Disulfide bond</keyword>
<protein>
    <recommendedName>
        <fullName evidence="4">PKD domain-containing protein</fullName>
    </recommendedName>
</protein>
<dbReference type="InterPro" id="IPR035986">
    <property type="entry name" value="PKD_dom_sf"/>
</dbReference>
<dbReference type="Pfam" id="PF13385">
    <property type="entry name" value="Laminin_G_3"/>
    <property type="match status" value="1"/>
</dbReference>
<dbReference type="CDD" id="cd00146">
    <property type="entry name" value="PKD"/>
    <property type="match status" value="2"/>
</dbReference>
<name>H6RSH2_BLASD</name>